<evidence type="ECO:0000256" key="1">
    <source>
        <dbReference type="ARBA" id="ARBA00000085"/>
    </source>
</evidence>
<dbReference type="EMBL" id="RJSG01000002">
    <property type="protein sequence ID" value="RNL78748.1"/>
    <property type="molecule type" value="Genomic_DNA"/>
</dbReference>
<evidence type="ECO:0000256" key="2">
    <source>
        <dbReference type="ARBA" id="ARBA00004236"/>
    </source>
</evidence>
<dbReference type="EC" id="2.7.13.3" evidence="3"/>
<comment type="subcellular location">
    <subcellularLocation>
        <location evidence="2">Cell membrane</location>
    </subcellularLocation>
</comment>
<dbReference type="CDD" id="cd00082">
    <property type="entry name" value="HisKA"/>
    <property type="match status" value="1"/>
</dbReference>
<name>A0A3N0DSZ4_9ACTN</name>
<dbReference type="SMART" id="SM00387">
    <property type="entry name" value="HATPase_c"/>
    <property type="match status" value="1"/>
</dbReference>
<comment type="catalytic activity">
    <reaction evidence="1">
        <text>ATP + protein L-histidine = ADP + protein N-phospho-L-histidine.</text>
        <dbReference type="EC" id="2.7.13.3"/>
    </reaction>
</comment>
<evidence type="ECO:0000256" key="3">
    <source>
        <dbReference type="ARBA" id="ARBA00012438"/>
    </source>
</evidence>
<comment type="caution">
    <text evidence="9">The sequence shown here is derived from an EMBL/GenBank/DDBJ whole genome shotgun (WGS) entry which is preliminary data.</text>
</comment>
<keyword evidence="7" id="KW-0472">Membrane</keyword>
<dbReference type="InterPro" id="IPR004358">
    <property type="entry name" value="Sig_transdc_His_kin-like_C"/>
</dbReference>
<dbReference type="Gene3D" id="1.10.287.130">
    <property type="match status" value="1"/>
</dbReference>
<evidence type="ECO:0000313" key="10">
    <source>
        <dbReference type="Proteomes" id="UP000277094"/>
    </source>
</evidence>
<keyword evidence="7" id="KW-0812">Transmembrane</keyword>
<protein>
    <recommendedName>
        <fullName evidence="3">histidine kinase</fullName>
        <ecNumber evidence="3">2.7.13.3</ecNumber>
    </recommendedName>
</protein>
<dbReference type="PRINTS" id="PR00344">
    <property type="entry name" value="BCTRLSENSOR"/>
</dbReference>
<keyword evidence="10" id="KW-1185">Reference proteome</keyword>
<evidence type="ECO:0000256" key="4">
    <source>
        <dbReference type="ARBA" id="ARBA00022553"/>
    </source>
</evidence>
<dbReference type="GO" id="GO:0000155">
    <property type="term" value="F:phosphorelay sensor kinase activity"/>
    <property type="evidence" value="ECO:0007669"/>
    <property type="project" value="InterPro"/>
</dbReference>
<keyword evidence="7" id="KW-1133">Transmembrane helix</keyword>
<dbReference type="Pfam" id="PF02518">
    <property type="entry name" value="HATPase_c"/>
    <property type="match status" value="1"/>
</dbReference>
<gene>
    <name evidence="9" type="ORF">EFL95_06645</name>
</gene>
<feature type="transmembrane region" description="Helical" evidence="7">
    <location>
        <begin position="142"/>
        <end position="166"/>
    </location>
</feature>
<dbReference type="Proteomes" id="UP000277094">
    <property type="component" value="Unassembled WGS sequence"/>
</dbReference>
<keyword evidence="5 9" id="KW-0418">Kinase</keyword>
<dbReference type="PANTHER" id="PTHR43547">
    <property type="entry name" value="TWO-COMPONENT HISTIDINE KINASE"/>
    <property type="match status" value="1"/>
</dbReference>
<dbReference type="GO" id="GO:0005886">
    <property type="term" value="C:plasma membrane"/>
    <property type="evidence" value="ECO:0007669"/>
    <property type="project" value="UniProtKB-SubCell"/>
</dbReference>
<evidence type="ECO:0000256" key="5">
    <source>
        <dbReference type="ARBA" id="ARBA00022777"/>
    </source>
</evidence>
<feature type="transmembrane region" description="Helical" evidence="7">
    <location>
        <begin position="191"/>
        <end position="219"/>
    </location>
</feature>
<dbReference type="PROSITE" id="PS50109">
    <property type="entry name" value="HIS_KIN"/>
    <property type="match status" value="1"/>
</dbReference>
<feature type="transmembrane region" description="Helical" evidence="7">
    <location>
        <begin position="65"/>
        <end position="90"/>
    </location>
</feature>
<evidence type="ECO:0000259" key="8">
    <source>
        <dbReference type="PROSITE" id="PS50109"/>
    </source>
</evidence>
<dbReference type="PANTHER" id="PTHR43547:SF2">
    <property type="entry name" value="HYBRID SIGNAL TRANSDUCTION HISTIDINE KINASE C"/>
    <property type="match status" value="1"/>
</dbReference>
<keyword evidence="4" id="KW-0597">Phosphoprotein</keyword>
<sequence>MVVRGYLLVAGAAAVTLPLVLDLPVDASIPVWVTAAALTLVSVLNVEISRMITGGLARTQQPHKALSAWAFACALLLPPVWLLLIVPTTYAHARWRSIRVPLWKWVGSAAFLVLAAIAAALVRYAMVDTQANWMHGDGGRGLATVVVAAVAFLAVETLLFSGSALLNDAADEVWLRQTLTSWSFYATESGVLVIGGLLSAVWTGGAWFTLLFIPVYVLAQRASLHEPLRERAATAAQLARKNEELELANRFKIDLMSMLSHEIGNPLTAVQGWAQLAEEAIADEEPQTARKALAVIERNAVQIRAVLYDIFTMVSSDRGALAAAPEPCLVHHHLSAAASGRPPGMQPEVECPEGLLASVQPGHFDQILVNLLSNADKYAGGATRVSAVARPDGQVEVRVEDCGPGVPTEFRDHLFQRFSRGAETAPDVLGSGLGLFITRELARANGGEVRHSDRTPAGSVFVVTLPQSA</sequence>
<keyword evidence="6" id="KW-0902">Two-component regulatory system</keyword>
<feature type="domain" description="Histidine kinase" evidence="8">
    <location>
        <begin position="258"/>
        <end position="469"/>
    </location>
</feature>
<dbReference type="InterPro" id="IPR003661">
    <property type="entry name" value="HisK_dim/P_dom"/>
</dbReference>
<dbReference type="InterPro" id="IPR003594">
    <property type="entry name" value="HATPase_dom"/>
</dbReference>
<evidence type="ECO:0000313" key="9">
    <source>
        <dbReference type="EMBL" id="RNL78748.1"/>
    </source>
</evidence>
<dbReference type="Gene3D" id="3.30.565.10">
    <property type="entry name" value="Histidine kinase-like ATPase, C-terminal domain"/>
    <property type="match status" value="1"/>
</dbReference>
<evidence type="ECO:0000256" key="7">
    <source>
        <dbReference type="SAM" id="Phobius"/>
    </source>
</evidence>
<dbReference type="SUPFAM" id="SSF55874">
    <property type="entry name" value="ATPase domain of HSP90 chaperone/DNA topoisomerase II/histidine kinase"/>
    <property type="match status" value="1"/>
</dbReference>
<feature type="transmembrane region" description="Helical" evidence="7">
    <location>
        <begin position="102"/>
        <end position="122"/>
    </location>
</feature>
<keyword evidence="5 9" id="KW-0808">Transferase</keyword>
<dbReference type="Pfam" id="PF00512">
    <property type="entry name" value="HisKA"/>
    <property type="match status" value="1"/>
</dbReference>
<dbReference type="SUPFAM" id="SSF47384">
    <property type="entry name" value="Homodimeric domain of signal transducing histidine kinase"/>
    <property type="match status" value="1"/>
</dbReference>
<dbReference type="InterPro" id="IPR036890">
    <property type="entry name" value="HATPase_C_sf"/>
</dbReference>
<reference evidence="9 10" key="1">
    <citation type="submission" date="2018-11" db="EMBL/GenBank/DDBJ databases">
        <authorList>
            <person name="Li F."/>
        </authorList>
    </citation>
    <scope>NUCLEOTIDE SEQUENCE [LARGE SCALE GENOMIC DNA]</scope>
    <source>
        <strain evidence="9 10">KIS18-7</strain>
    </source>
</reference>
<dbReference type="InterPro" id="IPR036097">
    <property type="entry name" value="HisK_dim/P_sf"/>
</dbReference>
<organism evidence="9 10">
    <name type="scientific">Nocardioides marmorisolisilvae</name>
    <dbReference type="NCBI Taxonomy" id="1542737"/>
    <lineage>
        <taxon>Bacteria</taxon>
        <taxon>Bacillati</taxon>
        <taxon>Actinomycetota</taxon>
        <taxon>Actinomycetes</taxon>
        <taxon>Propionibacteriales</taxon>
        <taxon>Nocardioidaceae</taxon>
        <taxon>Nocardioides</taxon>
    </lineage>
</organism>
<proteinExistence type="predicted"/>
<dbReference type="InterPro" id="IPR005467">
    <property type="entry name" value="His_kinase_dom"/>
</dbReference>
<dbReference type="AlphaFoldDB" id="A0A3N0DSZ4"/>
<evidence type="ECO:0000256" key="6">
    <source>
        <dbReference type="ARBA" id="ARBA00023012"/>
    </source>
</evidence>
<dbReference type="SMART" id="SM00388">
    <property type="entry name" value="HisKA"/>
    <property type="match status" value="1"/>
</dbReference>
<accession>A0A3N0DSZ4</accession>
<feature type="transmembrane region" description="Helical" evidence="7">
    <location>
        <begin position="32"/>
        <end position="53"/>
    </location>
</feature>